<evidence type="ECO:0000259" key="7">
    <source>
        <dbReference type="PROSITE" id="PS50103"/>
    </source>
</evidence>
<evidence type="ECO:0000256" key="6">
    <source>
        <dbReference type="SAM" id="MobiDB-lite"/>
    </source>
</evidence>
<feature type="compositionally biased region" description="Polar residues" evidence="6">
    <location>
        <begin position="411"/>
        <end position="427"/>
    </location>
</feature>
<dbReference type="InterPro" id="IPR036855">
    <property type="entry name" value="Znf_CCCH_sf"/>
</dbReference>
<dbReference type="AlphaFoldDB" id="F8NZW1"/>
<sequence length="472" mass="52381">MAQTETEGNKRKHKVSMHNEQAETSVAGQSGNIPSAAPDSITSPKQSFHHSTICRYHQAGYCRHGDFCHFRHAPNNFSENHHEYRKDPYTSVGLSPLSLYAPSRSSFTPYHISPSWISFPPPYSGFANQNLTRAICSPALNSPIPDVYTFSDASSSGTDEVTSISPKTSRRSYHPRDHDRSYSQAPTALSPNIYFPLHFAVPEPTPSYRNTSFIERRQIPAFRKKPVPYKTKICKFYKKNGSCPNGDKCTFIHNVTSHPKGAKNDKNSTPATTPKARQDGTDPDATLVDRDVPVDLPTKPMSLYEQYRKQGYYPVTWRVIGGGVMMGGKREPCKAYTAGHCKDGDDCRFAHEIDGLKNSGPPSLPDPPELDRSSRRKMVIGRTREPHLLNGTLDIYIPPQPLPARGPTVPPVSTGSLGRSNDGTNRLASGKHEDESHSDTALSRRRRSRSMSTPSSPLLPRVSTHNLFPAEL</sequence>
<dbReference type="PANTHER" id="PTHR12547:SF18">
    <property type="entry name" value="PROTEIN TIS11"/>
    <property type="match status" value="1"/>
</dbReference>
<keyword evidence="3 5" id="KW-0863">Zinc-finger</keyword>
<dbReference type="HOGENOM" id="CLU_577540_0_0_1"/>
<dbReference type="InterPro" id="IPR045877">
    <property type="entry name" value="ZFP36-like"/>
</dbReference>
<dbReference type="SMART" id="SM00356">
    <property type="entry name" value="ZnF_C3H1"/>
    <property type="match status" value="3"/>
</dbReference>
<dbReference type="Proteomes" id="UP000008064">
    <property type="component" value="Unassembled WGS sequence"/>
</dbReference>
<protein>
    <recommendedName>
        <fullName evidence="7">C3H1-type domain-containing protein</fullName>
    </recommendedName>
</protein>
<evidence type="ECO:0000256" key="3">
    <source>
        <dbReference type="ARBA" id="ARBA00022771"/>
    </source>
</evidence>
<feature type="domain" description="C3H1-type" evidence="7">
    <location>
        <begin position="327"/>
        <end position="354"/>
    </location>
</feature>
<dbReference type="PROSITE" id="PS50103">
    <property type="entry name" value="ZF_C3H1"/>
    <property type="match status" value="3"/>
</dbReference>
<feature type="region of interest" description="Disordered" evidence="6">
    <location>
        <begin position="399"/>
        <end position="472"/>
    </location>
</feature>
<name>F8NZW1_SERL9</name>
<dbReference type="PANTHER" id="PTHR12547">
    <property type="entry name" value="CCCH ZINC FINGER/TIS11-RELATED"/>
    <property type="match status" value="1"/>
</dbReference>
<dbReference type="GO" id="GO:0003729">
    <property type="term" value="F:mRNA binding"/>
    <property type="evidence" value="ECO:0007669"/>
    <property type="project" value="InterPro"/>
</dbReference>
<feature type="zinc finger region" description="C3H1-type" evidence="5">
    <location>
        <begin position="228"/>
        <end position="256"/>
    </location>
</feature>
<dbReference type="Gene3D" id="4.10.1000.10">
    <property type="entry name" value="Zinc finger, CCCH-type"/>
    <property type="match status" value="3"/>
</dbReference>
<dbReference type="Pfam" id="PF14608">
    <property type="entry name" value="zf-CCCH_2"/>
    <property type="match status" value="1"/>
</dbReference>
<feature type="domain" description="C3H1-type" evidence="7">
    <location>
        <begin position="228"/>
        <end position="256"/>
    </location>
</feature>
<feature type="compositionally biased region" description="Polar residues" evidence="6">
    <location>
        <begin position="152"/>
        <end position="167"/>
    </location>
</feature>
<feature type="zinc finger region" description="C3H1-type" evidence="5">
    <location>
        <begin position="53"/>
        <end position="75"/>
    </location>
</feature>
<dbReference type="RefSeq" id="XP_007319844.1">
    <property type="nucleotide sequence ID" value="XM_007319782.1"/>
</dbReference>
<feature type="zinc finger region" description="C3H1-type" evidence="5">
    <location>
        <begin position="327"/>
        <end position="354"/>
    </location>
</feature>
<feature type="compositionally biased region" description="Pro residues" evidence="6">
    <location>
        <begin position="399"/>
        <end position="410"/>
    </location>
</feature>
<proteinExistence type="predicted"/>
<evidence type="ECO:0000313" key="8">
    <source>
        <dbReference type="EMBL" id="EGO24082.1"/>
    </source>
</evidence>
<evidence type="ECO:0000256" key="5">
    <source>
        <dbReference type="PROSITE-ProRule" id="PRU00723"/>
    </source>
</evidence>
<dbReference type="KEGG" id="sla:SERLADRAFT_470798"/>
<keyword evidence="1 5" id="KW-0479">Metal-binding</keyword>
<feature type="compositionally biased region" description="Low complexity" evidence="6">
    <location>
        <begin position="450"/>
        <end position="461"/>
    </location>
</feature>
<feature type="region of interest" description="Disordered" evidence="6">
    <location>
        <begin position="353"/>
        <end position="377"/>
    </location>
</feature>
<feature type="region of interest" description="Disordered" evidence="6">
    <location>
        <begin position="1"/>
        <end position="44"/>
    </location>
</feature>
<dbReference type="GeneID" id="18819824"/>
<feature type="region of interest" description="Disordered" evidence="6">
    <location>
        <begin position="152"/>
        <end position="186"/>
    </location>
</feature>
<dbReference type="SUPFAM" id="SSF90229">
    <property type="entry name" value="CCCH zinc finger"/>
    <property type="match status" value="2"/>
</dbReference>
<dbReference type="GO" id="GO:0008270">
    <property type="term" value="F:zinc ion binding"/>
    <property type="evidence" value="ECO:0007669"/>
    <property type="project" value="UniProtKB-KW"/>
</dbReference>
<organism>
    <name type="scientific">Serpula lacrymans var. lacrymans (strain S7.9)</name>
    <name type="common">Dry rot fungus</name>
    <dbReference type="NCBI Taxonomy" id="578457"/>
    <lineage>
        <taxon>Eukaryota</taxon>
        <taxon>Fungi</taxon>
        <taxon>Dikarya</taxon>
        <taxon>Basidiomycota</taxon>
        <taxon>Agaricomycotina</taxon>
        <taxon>Agaricomycetes</taxon>
        <taxon>Agaricomycetidae</taxon>
        <taxon>Boletales</taxon>
        <taxon>Coniophorineae</taxon>
        <taxon>Serpulaceae</taxon>
        <taxon>Serpula</taxon>
    </lineage>
</organism>
<gene>
    <name evidence="8" type="ORF">SERLADRAFT_470798</name>
</gene>
<feature type="region of interest" description="Disordered" evidence="6">
    <location>
        <begin position="256"/>
        <end position="293"/>
    </location>
</feature>
<reference evidence="8" key="1">
    <citation type="submission" date="2011-04" db="EMBL/GenBank/DDBJ databases">
        <title>Evolution of plant cell wall degrading machinery underlies the functional diversity of forest fungi.</title>
        <authorList>
            <consortium name="US DOE Joint Genome Institute (JGI-PGF)"/>
            <person name="Eastwood D.C."/>
            <person name="Floudas D."/>
            <person name="Binder M."/>
            <person name="Majcherczyk A."/>
            <person name="Schneider P."/>
            <person name="Aerts A."/>
            <person name="Asiegbu F.O."/>
            <person name="Baker S.E."/>
            <person name="Barry K."/>
            <person name="Bendiksby M."/>
            <person name="Blumentritt M."/>
            <person name="Coutinho P.M."/>
            <person name="Cullen D."/>
            <person name="Cullen D."/>
            <person name="Gathman A."/>
            <person name="Goodell B."/>
            <person name="Henrissat B."/>
            <person name="Ihrmark K."/>
            <person name="Kauserud H."/>
            <person name="Kohler A."/>
            <person name="LaButti K."/>
            <person name="Lapidus A."/>
            <person name="Lavin J.L."/>
            <person name="Lee Y.-H."/>
            <person name="Lindquist E."/>
            <person name="Lilly W."/>
            <person name="Lucas S."/>
            <person name="Morin E."/>
            <person name="Murat C."/>
            <person name="Oguiza J.A."/>
            <person name="Park J."/>
            <person name="Pisabarro A.G."/>
            <person name="Riley R."/>
            <person name="Rosling A."/>
            <person name="Salamov A."/>
            <person name="Schmidt O."/>
            <person name="Schmutz J."/>
            <person name="Skrede I."/>
            <person name="Stenlid J."/>
            <person name="Wiebenga A."/>
            <person name="Xie X."/>
            <person name="Kues U."/>
            <person name="Hibbett D.S."/>
            <person name="Hoffmeister D."/>
            <person name="Hogberg N."/>
            <person name="Martin F."/>
            <person name="Grigoriev I.V."/>
            <person name="Watkinson S.C."/>
        </authorList>
    </citation>
    <scope>NUCLEOTIDE SEQUENCE</scope>
    <source>
        <strain evidence="8">S7.9</strain>
    </source>
</reference>
<dbReference type="Pfam" id="PF00642">
    <property type="entry name" value="zf-CCCH"/>
    <property type="match status" value="2"/>
</dbReference>
<dbReference type="OrthoDB" id="411372at2759"/>
<feature type="domain" description="C3H1-type" evidence="7">
    <location>
        <begin position="53"/>
        <end position="75"/>
    </location>
</feature>
<evidence type="ECO:0000256" key="4">
    <source>
        <dbReference type="ARBA" id="ARBA00022833"/>
    </source>
</evidence>
<feature type="compositionally biased region" description="Polar residues" evidence="6">
    <location>
        <begin position="18"/>
        <end position="33"/>
    </location>
</feature>
<dbReference type="EMBL" id="GL945435">
    <property type="protein sequence ID" value="EGO24082.1"/>
    <property type="molecule type" value="Genomic_DNA"/>
</dbReference>
<dbReference type="InterPro" id="IPR000571">
    <property type="entry name" value="Znf_CCCH"/>
</dbReference>
<accession>F8NZW1</accession>
<keyword evidence="4 5" id="KW-0862">Zinc</keyword>
<keyword evidence="2" id="KW-0677">Repeat</keyword>
<evidence type="ECO:0000256" key="1">
    <source>
        <dbReference type="ARBA" id="ARBA00022723"/>
    </source>
</evidence>
<evidence type="ECO:0000256" key="2">
    <source>
        <dbReference type="ARBA" id="ARBA00022737"/>
    </source>
</evidence>